<keyword evidence="3" id="KW-0804">Transcription</keyword>
<dbReference type="InterPro" id="IPR018060">
    <property type="entry name" value="HTH_AraC"/>
</dbReference>
<gene>
    <name evidence="5" type="ORF">GXW74_01395</name>
</gene>
<dbReference type="InterPro" id="IPR009057">
    <property type="entry name" value="Homeodomain-like_sf"/>
</dbReference>
<dbReference type="GO" id="GO:0003700">
    <property type="term" value="F:DNA-binding transcription factor activity"/>
    <property type="evidence" value="ECO:0007669"/>
    <property type="project" value="InterPro"/>
</dbReference>
<evidence type="ECO:0000256" key="3">
    <source>
        <dbReference type="ARBA" id="ARBA00023163"/>
    </source>
</evidence>
<evidence type="ECO:0000259" key="4">
    <source>
        <dbReference type="PROSITE" id="PS01124"/>
    </source>
</evidence>
<reference evidence="5" key="1">
    <citation type="submission" date="2020-01" db="EMBL/GenBank/DDBJ databases">
        <authorList>
            <person name="Rat A."/>
        </authorList>
    </citation>
    <scope>NUCLEOTIDE SEQUENCE</scope>
    <source>
        <strain evidence="5">LMG 31228</strain>
    </source>
</reference>
<dbReference type="Pfam" id="PF14525">
    <property type="entry name" value="AraC_binding_2"/>
    <property type="match status" value="1"/>
</dbReference>
<evidence type="ECO:0000256" key="1">
    <source>
        <dbReference type="ARBA" id="ARBA00023015"/>
    </source>
</evidence>
<keyword evidence="6" id="KW-1185">Reference proteome</keyword>
<evidence type="ECO:0000313" key="6">
    <source>
        <dbReference type="Proteomes" id="UP001138709"/>
    </source>
</evidence>
<dbReference type="Gene3D" id="1.10.10.60">
    <property type="entry name" value="Homeodomain-like"/>
    <property type="match status" value="1"/>
</dbReference>
<dbReference type="RefSeq" id="WP_211844471.1">
    <property type="nucleotide sequence ID" value="NZ_JAAEDL010000001.1"/>
</dbReference>
<dbReference type="EMBL" id="JAAEDL010000001">
    <property type="protein sequence ID" value="MBR0679125.1"/>
    <property type="molecule type" value="Genomic_DNA"/>
</dbReference>
<dbReference type="SMART" id="SM00342">
    <property type="entry name" value="HTH_ARAC"/>
    <property type="match status" value="1"/>
</dbReference>
<reference evidence="5" key="2">
    <citation type="journal article" date="2021" name="Syst. Appl. Microbiol.">
        <title>Roseomonas hellenica sp. nov., isolated from roots of wild-growing Alkanna tinctoria.</title>
        <authorList>
            <person name="Rat A."/>
            <person name="Naranjo H.D."/>
            <person name="Lebbe L."/>
            <person name="Cnockaert M."/>
            <person name="Krigas N."/>
            <person name="Grigoriadou K."/>
            <person name="Maloupa E."/>
            <person name="Willems A."/>
        </authorList>
    </citation>
    <scope>NUCLEOTIDE SEQUENCE</scope>
    <source>
        <strain evidence="5">LMG 31228</strain>
    </source>
</reference>
<comment type="caution">
    <text evidence="5">The sequence shown here is derived from an EMBL/GenBank/DDBJ whole genome shotgun (WGS) entry which is preliminary data.</text>
</comment>
<organism evidence="5 6">
    <name type="scientific">Neoroseomonas eburnea</name>
    <dbReference type="NCBI Taxonomy" id="1346889"/>
    <lineage>
        <taxon>Bacteria</taxon>
        <taxon>Pseudomonadati</taxon>
        <taxon>Pseudomonadota</taxon>
        <taxon>Alphaproteobacteria</taxon>
        <taxon>Acetobacterales</taxon>
        <taxon>Acetobacteraceae</taxon>
        <taxon>Neoroseomonas</taxon>
    </lineage>
</organism>
<evidence type="ECO:0000256" key="2">
    <source>
        <dbReference type="ARBA" id="ARBA00023125"/>
    </source>
</evidence>
<dbReference type="InterPro" id="IPR035418">
    <property type="entry name" value="AraC-bd_2"/>
</dbReference>
<dbReference type="Proteomes" id="UP001138709">
    <property type="component" value="Unassembled WGS sequence"/>
</dbReference>
<proteinExistence type="predicted"/>
<name>A0A9X9X5Y9_9PROT</name>
<dbReference type="SUPFAM" id="SSF46689">
    <property type="entry name" value="Homeodomain-like"/>
    <property type="match status" value="1"/>
</dbReference>
<accession>A0A9X9X5Y9</accession>
<feature type="domain" description="HTH araC/xylS-type" evidence="4">
    <location>
        <begin position="206"/>
        <end position="306"/>
    </location>
</feature>
<dbReference type="AlphaFoldDB" id="A0A9X9X5Y9"/>
<sequence length="309" mass="32882">MPSHVTTTMVVPGGTGVLTESVERFQLLDGLRGRLGIRSARLGEVTIARVRSTGHDIVSRNSGVVAFIAPIRGTLSVEAGGRVLETRAGAASYFRPGRRVAMVRPPGAATFEAIGVVAPRGDRRAAGSESPPGVLFPSAAADARARALEGYMRFLLGELASNDSPLHGKGAVRASEALILNLLAEFDLSPGFAGVRRVSTSEAHVRRAEEIIRARSDEPLTLDGLALEVGVGLRALQAAFHDRRGTTPRAMLTATRLERARERLLLDHPVPSVAAAAFLSGFVHLGRFAAAYRGQFGETPSETLRRRRG</sequence>
<dbReference type="PANTHER" id="PTHR46796">
    <property type="entry name" value="HTH-TYPE TRANSCRIPTIONAL ACTIVATOR RHAS-RELATED"/>
    <property type="match status" value="1"/>
</dbReference>
<dbReference type="PROSITE" id="PS01124">
    <property type="entry name" value="HTH_ARAC_FAMILY_2"/>
    <property type="match status" value="1"/>
</dbReference>
<dbReference type="InterPro" id="IPR050204">
    <property type="entry name" value="AraC_XylS_family_regulators"/>
</dbReference>
<evidence type="ECO:0000313" key="5">
    <source>
        <dbReference type="EMBL" id="MBR0679125.1"/>
    </source>
</evidence>
<keyword evidence="1" id="KW-0805">Transcription regulation</keyword>
<dbReference type="PANTHER" id="PTHR46796:SF12">
    <property type="entry name" value="HTH-TYPE DNA-BINDING TRANSCRIPTIONAL ACTIVATOR EUTR"/>
    <property type="match status" value="1"/>
</dbReference>
<protein>
    <submittedName>
        <fullName evidence="5">AraC family transcriptional regulator</fullName>
    </submittedName>
</protein>
<keyword evidence="2" id="KW-0238">DNA-binding</keyword>
<dbReference type="GO" id="GO:0043565">
    <property type="term" value="F:sequence-specific DNA binding"/>
    <property type="evidence" value="ECO:0007669"/>
    <property type="project" value="InterPro"/>
</dbReference>
<dbReference type="Pfam" id="PF12833">
    <property type="entry name" value="HTH_18"/>
    <property type="match status" value="1"/>
</dbReference>